<feature type="region of interest" description="Disordered" evidence="1">
    <location>
        <begin position="385"/>
        <end position="418"/>
    </location>
</feature>
<dbReference type="Proteomes" id="UP000218209">
    <property type="component" value="Unassembled WGS sequence"/>
</dbReference>
<keyword evidence="3" id="KW-1185">Reference proteome</keyword>
<evidence type="ECO:0000256" key="1">
    <source>
        <dbReference type="SAM" id="MobiDB-lite"/>
    </source>
</evidence>
<dbReference type="EMBL" id="KV918959">
    <property type="protein sequence ID" value="OSX74190.1"/>
    <property type="molecule type" value="Genomic_DNA"/>
</dbReference>
<accession>A0A1X6P098</accession>
<evidence type="ECO:0000313" key="3">
    <source>
        <dbReference type="Proteomes" id="UP000218209"/>
    </source>
</evidence>
<name>A0A1X6P098_PORUM</name>
<reference evidence="2 3" key="1">
    <citation type="submission" date="2017-03" db="EMBL/GenBank/DDBJ databases">
        <title>WGS assembly of Porphyra umbilicalis.</title>
        <authorList>
            <person name="Brawley S.H."/>
            <person name="Blouin N.A."/>
            <person name="Ficko-Blean E."/>
            <person name="Wheeler G.L."/>
            <person name="Lohr M."/>
            <person name="Goodson H.V."/>
            <person name="Jenkins J.W."/>
            <person name="Blaby-Haas C.E."/>
            <person name="Helliwell K.E."/>
            <person name="Chan C."/>
            <person name="Marriage T."/>
            <person name="Bhattacharya D."/>
            <person name="Klein A.S."/>
            <person name="Badis Y."/>
            <person name="Brodie J."/>
            <person name="Cao Y."/>
            <person name="Collen J."/>
            <person name="Dittami S.M."/>
            <person name="Gachon C.M."/>
            <person name="Green B.R."/>
            <person name="Karpowicz S."/>
            <person name="Kim J.W."/>
            <person name="Kudahl U."/>
            <person name="Lin S."/>
            <person name="Michel G."/>
            <person name="Mittag M."/>
            <person name="Olson B.J."/>
            <person name="Pangilinan J."/>
            <person name="Peng Y."/>
            <person name="Qiu H."/>
            <person name="Shu S."/>
            <person name="Singer J.T."/>
            <person name="Smith A.G."/>
            <person name="Sprecher B.N."/>
            <person name="Wagner V."/>
            <person name="Wang W."/>
            <person name="Wang Z.-Y."/>
            <person name="Yan J."/>
            <person name="Yarish C."/>
            <person name="Zoeuner-Riek S."/>
            <person name="Zhuang Y."/>
            <person name="Zou Y."/>
            <person name="Lindquist E.A."/>
            <person name="Grimwood J."/>
            <person name="Barry K."/>
            <person name="Rokhsar D.S."/>
            <person name="Schmutz J."/>
            <person name="Stiller J.W."/>
            <person name="Grossman A.R."/>
            <person name="Prochnik S.E."/>
        </authorList>
    </citation>
    <scope>NUCLEOTIDE SEQUENCE [LARGE SCALE GENOMIC DNA]</scope>
    <source>
        <strain evidence="2">4086291</strain>
    </source>
</reference>
<organism evidence="2 3">
    <name type="scientific">Porphyra umbilicalis</name>
    <name type="common">Purple laver</name>
    <name type="synonym">Red alga</name>
    <dbReference type="NCBI Taxonomy" id="2786"/>
    <lineage>
        <taxon>Eukaryota</taxon>
        <taxon>Rhodophyta</taxon>
        <taxon>Bangiophyceae</taxon>
        <taxon>Bangiales</taxon>
        <taxon>Bangiaceae</taxon>
        <taxon>Porphyra</taxon>
    </lineage>
</organism>
<feature type="region of interest" description="Disordered" evidence="1">
    <location>
        <begin position="436"/>
        <end position="468"/>
    </location>
</feature>
<proteinExistence type="predicted"/>
<feature type="compositionally biased region" description="Low complexity" evidence="1">
    <location>
        <begin position="407"/>
        <end position="418"/>
    </location>
</feature>
<protein>
    <submittedName>
        <fullName evidence="2">Uncharacterized protein</fullName>
    </submittedName>
</protein>
<feature type="region of interest" description="Disordered" evidence="1">
    <location>
        <begin position="61"/>
        <end position="81"/>
    </location>
</feature>
<dbReference type="AlphaFoldDB" id="A0A1X6P098"/>
<feature type="region of interest" description="Disordered" evidence="1">
    <location>
        <begin position="103"/>
        <end position="129"/>
    </location>
</feature>
<feature type="compositionally biased region" description="Low complexity" evidence="1">
    <location>
        <begin position="385"/>
        <end position="399"/>
    </location>
</feature>
<sequence>MLCSPAEVVCGGAAIGDTLTASSPTSLPPNALPTPIAGTVAPLVPALVGSGIGAKELPADAGVDRHVGNPSSPAGGSGHNFTDEELQEILGDPKVDALMVTQRASASEGDGRPDGGHAGDAPPVVVGDGEEDYWAGSDADVPGGRNIDADRGVANPQPGVGAPPPPPIVESTQAPALVKPSEKVIWQLTHMLAVRGRMAQFVRDAFKGMVAAVTTELKCGIKNVQSCLIPWWPYVLSEDPDEVVLPGTIWPMKVLVPKRLALANKRSRDEDADGDETIVLPALPASSGHIDDLVASIILLHDNKKVTQAALANHVFLVRKKAHLTAAEASAAVASRLVAAKEKQKAAAGGGNSTQASRIAPAAVAPRVASLNLFSVAAPRPAESPLRALGNPAAAASANGRKRGTPRRAPSVARMPASAARRAALSAAAHAAASATARPAVASGPEGSVGGASATKRRRSGVEGVSRAVSSVSDVAGKNVGAVTGPGGRKVCTTSGPCLLVGPAGDTIARADAFFERRKLHGHAVSANMVVVFVDVVVSGEFVYQHERAFPKERPASQDTWQMWEVHDDFVVWEKTWVVETDVMSD</sequence>
<gene>
    <name evidence="2" type="ORF">BU14_0303s0021</name>
</gene>
<evidence type="ECO:0000313" key="2">
    <source>
        <dbReference type="EMBL" id="OSX74190.1"/>
    </source>
</evidence>